<dbReference type="Pfam" id="PF01565">
    <property type="entry name" value="FAD_binding_4"/>
    <property type="match status" value="1"/>
</dbReference>
<comment type="similarity">
    <text evidence="2">Belongs to the FAD-binding oxidoreductase/transferase type 4 family.</text>
</comment>
<gene>
    <name evidence="7" type="ORF">DES53_102443</name>
</gene>
<dbReference type="GO" id="GO:0071949">
    <property type="term" value="F:FAD binding"/>
    <property type="evidence" value="ECO:0007669"/>
    <property type="project" value="InterPro"/>
</dbReference>
<dbReference type="Gene3D" id="3.30.70.2740">
    <property type="match status" value="1"/>
</dbReference>
<sequence length="474" mass="50711">MSSSVPSAIIHATAKPLNEAVLAELRAIVGAEAVLTADEDLIPYSFDGTAALKQRPACVVFPRSTEQVSACVKLAAREGRQVVTRGSGTGLSGGSVPMGGCMVLCLVKLDHILELDEKNLTMRAQCGVITKEIDDAAAKHGLFYPPDPGSMKISTIGGNVAENSGGLRGLKYGVTRDYIMGMTVVLPDGEISRLGNKCVKDVAGYSLKDLFIGSEGTLGIITEVLLKLLPRPAARRTMLAMYDSMEAAAETVSAIIAARIIPCTLEFLDRMTVQCVEDYARIGLPTDVEALLLMETDGHPAAVEDEASRMMEIARSHGAREVKMAADDAEGARLASARRNAFSALARVKPTTILEDVTVPRSELARMVKFINATAAKHRLLIGTFGHMGDGNLHPTFLTNEKDTEEMHRVELALQEIVDETLAVGGTVTGEHGVGLAKKAFLRQQFGDVSYVLLQKVKKALDPNGLLNPGKIFD</sequence>
<evidence type="ECO:0000313" key="7">
    <source>
        <dbReference type="EMBL" id="RBP46057.1"/>
    </source>
</evidence>
<dbReference type="InterPro" id="IPR016171">
    <property type="entry name" value="Vanillyl_alc_oxidase_C-sub2"/>
</dbReference>
<evidence type="ECO:0000256" key="1">
    <source>
        <dbReference type="ARBA" id="ARBA00001974"/>
    </source>
</evidence>
<name>A0A366HTM9_9BACT</name>
<keyword evidence="3" id="KW-0285">Flavoprotein</keyword>
<dbReference type="InterPro" id="IPR036318">
    <property type="entry name" value="FAD-bd_PCMH-like_sf"/>
</dbReference>
<protein>
    <submittedName>
        <fullName evidence="7">Glycolate oxidase</fullName>
    </submittedName>
</protein>
<dbReference type="Pfam" id="PF02913">
    <property type="entry name" value="FAD-oxidase_C"/>
    <property type="match status" value="1"/>
</dbReference>
<dbReference type="PANTHER" id="PTHR42934">
    <property type="entry name" value="GLYCOLATE OXIDASE SUBUNIT GLCD"/>
    <property type="match status" value="1"/>
</dbReference>
<comment type="caution">
    <text evidence="7">The sequence shown here is derived from an EMBL/GenBank/DDBJ whole genome shotgun (WGS) entry which is preliminary data.</text>
</comment>
<keyword evidence="5" id="KW-0560">Oxidoreductase</keyword>
<evidence type="ECO:0000256" key="2">
    <source>
        <dbReference type="ARBA" id="ARBA00008000"/>
    </source>
</evidence>
<reference evidence="7 8" key="1">
    <citation type="submission" date="2018-06" db="EMBL/GenBank/DDBJ databases">
        <title>Genomic Encyclopedia of Type Strains, Phase IV (KMG-IV): sequencing the most valuable type-strain genomes for metagenomic binning, comparative biology and taxonomic classification.</title>
        <authorList>
            <person name="Goeker M."/>
        </authorList>
    </citation>
    <scope>NUCLEOTIDE SEQUENCE [LARGE SCALE GENOMIC DNA]</scope>
    <source>
        <strain evidence="7 8">DSM 25532</strain>
    </source>
</reference>
<dbReference type="InterPro" id="IPR016169">
    <property type="entry name" value="FAD-bd_PCMH_sub2"/>
</dbReference>
<dbReference type="PANTHER" id="PTHR42934:SF2">
    <property type="entry name" value="GLYCOLATE OXIDASE SUBUNIT GLCD"/>
    <property type="match status" value="1"/>
</dbReference>
<evidence type="ECO:0000256" key="4">
    <source>
        <dbReference type="ARBA" id="ARBA00022827"/>
    </source>
</evidence>
<dbReference type="AlphaFoldDB" id="A0A366HTM9"/>
<dbReference type="InterPro" id="IPR016164">
    <property type="entry name" value="FAD-linked_Oxase-like_C"/>
</dbReference>
<evidence type="ECO:0000256" key="5">
    <source>
        <dbReference type="ARBA" id="ARBA00023002"/>
    </source>
</evidence>
<dbReference type="OrthoDB" id="9767256at2"/>
<dbReference type="EMBL" id="QNRR01000002">
    <property type="protein sequence ID" value="RBP46057.1"/>
    <property type="molecule type" value="Genomic_DNA"/>
</dbReference>
<dbReference type="GO" id="GO:0016491">
    <property type="term" value="F:oxidoreductase activity"/>
    <property type="evidence" value="ECO:0007669"/>
    <property type="project" value="UniProtKB-KW"/>
</dbReference>
<dbReference type="FunFam" id="3.30.70.2740:FF:000001">
    <property type="entry name" value="D-lactate dehydrogenase mitochondrial"/>
    <property type="match status" value="1"/>
</dbReference>
<keyword evidence="4" id="KW-0274">FAD</keyword>
<evidence type="ECO:0000256" key="3">
    <source>
        <dbReference type="ARBA" id="ARBA00022630"/>
    </source>
</evidence>
<dbReference type="InterPro" id="IPR051914">
    <property type="entry name" value="FAD-linked_OxidoTrans_Type4"/>
</dbReference>
<organism evidence="7 8">
    <name type="scientific">Roseimicrobium gellanilyticum</name>
    <dbReference type="NCBI Taxonomy" id="748857"/>
    <lineage>
        <taxon>Bacteria</taxon>
        <taxon>Pseudomonadati</taxon>
        <taxon>Verrucomicrobiota</taxon>
        <taxon>Verrucomicrobiia</taxon>
        <taxon>Verrucomicrobiales</taxon>
        <taxon>Verrucomicrobiaceae</taxon>
        <taxon>Roseimicrobium</taxon>
    </lineage>
</organism>
<evidence type="ECO:0000259" key="6">
    <source>
        <dbReference type="PROSITE" id="PS51387"/>
    </source>
</evidence>
<evidence type="ECO:0000313" key="8">
    <source>
        <dbReference type="Proteomes" id="UP000253426"/>
    </source>
</evidence>
<dbReference type="PROSITE" id="PS51387">
    <property type="entry name" value="FAD_PCMH"/>
    <property type="match status" value="1"/>
</dbReference>
<dbReference type="Proteomes" id="UP000253426">
    <property type="component" value="Unassembled WGS sequence"/>
</dbReference>
<dbReference type="InterPro" id="IPR006094">
    <property type="entry name" value="Oxid_FAD_bind_N"/>
</dbReference>
<dbReference type="InterPro" id="IPR004113">
    <property type="entry name" value="FAD-bd_oxidored_4_C"/>
</dbReference>
<dbReference type="Gene3D" id="3.30.465.10">
    <property type="match status" value="1"/>
</dbReference>
<accession>A0A366HTM9</accession>
<dbReference type="InterPro" id="IPR016166">
    <property type="entry name" value="FAD-bd_PCMH"/>
</dbReference>
<dbReference type="Gene3D" id="1.10.45.10">
    <property type="entry name" value="Vanillyl-alcohol Oxidase, Chain A, domain 4"/>
    <property type="match status" value="1"/>
</dbReference>
<proteinExistence type="inferred from homology"/>
<dbReference type="SUPFAM" id="SSF55103">
    <property type="entry name" value="FAD-linked oxidases, C-terminal domain"/>
    <property type="match status" value="1"/>
</dbReference>
<dbReference type="SUPFAM" id="SSF56176">
    <property type="entry name" value="FAD-binding/transporter-associated domain-like"/>
    <property type="match status" value="1"/>
</dbReference>
<keyword evidence="8" id="KW-1185">Reference proteome</keyword>
<feature type="domain" description="FAD-binding PCMH-type" evidence="6">
    <location>
        <begin position="52"/>
        <end position="231"/>
    </location>
</feature>
<comment type="cofactor">
    <cofactor evidence="1">
        <name>FAD</name>
        <dbReference type="ChEBI" id="CHEBI:57692"/>
    </cofactor>
</comment>
<dbReference type="FunFam" id="1.10.45.10:FF:000001">
    <property type="entry name" value="D-lactate dehydrogenase mitochondrial"/>
    <property type="match status" value="1"/>
</dbReference>
<dbReference type="RefSeq" id="WP_113957603.1">
    <property type="nucleotide sequence ID" value="NZ_QNRR01000002.1"/>
</dbReference>